<accession>A0A6L2Q964</accession>
<sequence>MVMPSNDEEASRMILIGKSDFKVRSPTFMPSVQSSASGVSKSLCKAVVTVLRKAQTEKRLTCGLIPAIKLLEVDAERALFCIMPQSSQGNAALHIQSVLLRAFCYENDIHIIQVDSAEKLGYVVTGKHSGPRLDSSCVIVHQPWATDQCVLSKSEEQLVGFCHKTLDEFPQPVIKLPAL</sequence>
<dbReference type="PANTHER" id="PTHR10411:SF8">
    <property type="entry name" value="FI09246P"/>
    <property type="match status" value="1"/>
</dbReference>
<proteinExistence type="inferred from homology"/>
<comment type="caution">
    <text evidence="3">The sequence shown here is derived from an EMBL/GenBank/DDBJ whole genome shotgun (WGS) entry which is preliminary data.</text>
</comment>
<reference evidence="4" key="1">
    <citation type="submission" date="2020-01" db="EMBL/GenBank/DDBJ databases">
        <title>Draft genome sequence of the Termite Coptotermes fromosanus.</title>
        <authorList>
            <person name="Itakura S."/>
            <person name="Yosikawa Y."/>
            <person name="Umezawa K."/>
        </authorList>
    </citation>
    <scope>NUCLEOTIDE SEQUENCE [LARGE SCALE GENOMIC DNA]</scope>
</reference>
<dbReference type="SUPFAM" id="SSF55315">
    <property type="entry name" value="L30e-like"/>
    <property type="match status" value="1"/>
</dbReference>
<name>A0A6L2Q964_COPFO</name>
<gene>
    <name evidence="3" type="ORF">Cfor_08377</name>
</gene>
<dbReference type="OrthoDB" id="5976967at2759"/>
<dbReference type="GO" id="GO:0005737">
    <property type="term" value="C:cytoplasm"/>
    <property type="evidence" value="ECO:0007669"/>
    <property type="project" value="TreeGrafter"/>
</dbReference>
<dbReference type="InterPro" id="IPR024824">
    <property type="entry name" value="GADD45"/>
</dbReference>
<dbReference type="InParanoid" id="A0A6L2Q964"/>
<dbReference type="Proteomes" id="UP000502823">
    <property type="component" value="Unassembled WGS sequence"/>
</dbReference>
<comment type="similarity">
    <text evidence="1">Belongs to the GADD45 family.</text>
</comment>
<evidence type="ECO:0000259" key="2">
    <source>
        <dbReference type="Pfam" id="PF01248"/>
    </source>
</evidence>
<dbReference type="Gene3D" id="3.30.1330.30">
    <property type="match status" value="1"/>
</dbReference>
<evidence type="ECO:0000256" key="1">
    <source>
        <dbReference type="ARBA" id="ARBA00007361"/>
    </source>
</evidence>
<dbReference type="Pfam" id="PF01248">
    <property type="entry name" value="Ribosomal_L7Ae"/>
    <property type="match status" value="1"/>
</dbReference>
<dbReference type="EMBL" id="BLKM01000900">
    <property type="protein sequence ID" value="GFG39428.1"/>
    <property type="molecule type" value="Genomic_DNA"/>
</dbReference>
<feature type="domain" description="Ribosomal protein eL8/eL30/eS12/Gadd45" evidence="2">
    <location>
        <begin position="46"/>
        <end position="125"/>
    </location>
</feature>
<dbReference type="GO" id="GO:0051726">
    <property type="term" value="P:regulation of cell cycle"/>
    <property type="evidence" value="ECO:0007669"/>
    <property type="project" value="InterPro"/>
</dbReference>
<dbReference type="FunCoup" id="A0A6L2Q964">
    <property type="interactions" value="302"/>
</dbReference>
<dbReference type="InterPro" id="IPR004038">
    <property type="entry name" value="Ribosomal_eL8/eL30/eS12/Gad45"/>
</dbReference>
<dbReference type="InterPro" id="IPR029064">
    <property type="entry name" value="Ribosomal_eL30-like_sf"/>
</dbReference>
<keyword evidence="4" id="KW-1185">Reference proteome</keyword>
<evidence type="ECO:0000313" key="4">
    <source>
        <dbReference type="Proteomes" id="UP000502823"/>
    </source>
</evidence>
<dbReference type="AlphaFoldDB" id="A0A6L2Q964"/>
<evidence type="ECO:0000313" key="3">
    <source>
        <dbReference type="EMBL" id="GFG39428.1"/>
    </source>
</evidence>
<protein>
    <recommendedName>
        <fullName evidence="2">Ribosomal protein eL8/eL30/eS12/Gadd45 domain-containing protein</fullName>
    </recommendedName>
</protein>
<dbReference type="PANTHER" id="PTHR10411">
    <property type="entry name" value="GROWTH ARREST AND DNA DAMAGE-INDUCIBLE PROTEIN GADD45"/>
    <property type="match status" value="1"/>
</dbReference>
<dbReference type="GO" id="GO:0005634">
    <property type="term" value="C:nucleus"/>
    <property type="evidence" value="ECO:0007669"/>
    <property type="project" value="InterPro"/>
</dbReference>
<organism evidence="3 4">
    <name type="scientific">Coptotermes formosanus</name>
    <name type="common">Formosan subterranean termite</name>
    <dbReference type="NCBI Taxonomy" id="36987"/>
    <lineage>
        <taxon>Eukaryota</taxon>
        <taxon>Metazoa</taxon>
        <taxon>Ecdysozoa</taxon>
        <taxon>Arthropoda</taxon>
        <taxon>Hexapoda</taxon>
        <taxon>Insecta</taxon>
        <taxon>Pterygota</taxon>
        <taxon>Neoptera</taxon>
        <taxon>Polyneoptera</taxon>
        <taxon>Dictyoptera</taxon>
        <taxon>Blattodea</taxon>
        <taxon>Blattoidea</taxon>
        <taxon>Termitoidae</taxon>
        <taxon>Rhinotermitidae</taxon>
        <taxon>Coptotermes</taxon>
    </lineage>
</organism>